<reference evidence="3 4" key="1">
    <citation type="journal article" date="2023" name="Arcadia Sci">
        <title>De novo assembly of a long-read Amblyomma americanum tick genome.</title>
        <authorList>
            <person name="Chou S."/>
            <person name="Poskanzer K.E."/>
            <person name="Rollins M."/>
            <person name="Thuy-Boun P.S."/>
        </authorList>
    </citation>
    <scope>NUCLEOTIDE SEQUENCE [LARGE SCALE GENOMIC DNA]</scope>
    <source>
        <strain evidence="3">F_SG_1</strain>
        <tissue evidence="3">Salivary glands</tissue>
    </source>
</reference>
<dbReference type="Gene3D" id="3.30.420.10">
    <property type="entry name" value="Ribonuclease H-like superfamily/Ribonuclease H"/>
    <property type="match status" value="1"/>
</dbReference>
<accession>A0AAQ4EHS3</accession>
<proteinExistence type="predicted"/>
<evidence type="ECO:0000259" key="2">
    <source>
        <dbReference type="SMART" id="SM00474"/>
    </source>
</evidence>
<dbReference type="PANTHER" id="PTHR47765:SF2">
    <property type="entry name" value="EXONUCLEASE MUT-7 HOMOLOG"/>
    <property type="match status" value="1"/>
</dbReference>
<dbReference type="EMBL" id="JARKHS020015579">
    <property type="protein sequence ID" value="KAK8774306.1"/>
    <property type="molecule type" value="Genomic_DNA"/>
</dbReference>
<dbReference type="GO" id="GO:0008408">
    <property type="term" value="F:3'-5' exonuclease activity"/>
    <property type="evidence" value="ECO:0007669"/>
    <property type="project" value="InterPro"/>
</dbReference>
<gene>
    <name evidence="3" type="ORF">V5799_011161</name>
</gene>
<name>A0AAQ4EHS3_AMBAM</name>
<dbReference type="Proteomes" id="UP001321473">
    <property type="component" value="Unassembled WGS sequence"/>
</dbReference>
<dbReference type="InterPro" id="IPR052408">
    <property type="entry name" value="Exonuclease_MUT-7-like"/>
</dbReference>
<dbReference type="InterPro" id="IPR036397">
    <property type="entry name" value="RNaseH_sf"/>
</dbReference>
<organism evidence="3 4">
    <name type="scientific">Amblyomma americanum</name>
    <name type="common">Lone star tick</name>
    <dbReference type="NCBI Taxonomy" id="6943"/>
    <lineage>
        <taxon>Eukaryota</taxon>
        <taxon>Metazoa</taxon>
        <taxon>Ecdysozoa</taxon>
        <taxon>Arthropoda</taxon>
        <taxon>Chelicerata</taxon>
        <taxon>Arachnida</taxon>
        <taxon>Acari</taxon>
        <taxon>Parasitiformes</taxon>
        <taxon>Ixodida</taxon>
        <taxon>Ixodoidea</taxon>
        <taxon>Ixodidae</taxon>
        <taxon>Amblyomminae</taxon>
        <taxon>Amblyomma</taxon>
    </lineage>
</organism>
<feature type="compositionally biased region" description="Basic residues" evidence="1">
    <location>
        <begin position="546"/>
        <end position="557"/>
    </location>
</feature>
<dbReference type="SUPFAM" id="SSF53098">
    <property type="entry name" value="Ribonuclease H-like"/>
    <property type="match status" value="1"/>
</dbReference>
<dbReference type="GO" id="GO:0006139">
    <property type="term" value="P:nucleobase-containing compound metabolic process"/>
    <property type="evidence" value="ECO:0007669"/>
    <property type="project" value="InterPro"/>
</dbReference>
<dbReference type="InterPro" id="IPR012337">
    <property type="entry name" value="RNaseH-like_sf"/>
</dbReference>
<dbReference type="SMART" id="SM00474">
    <property type="entry name" value="35EXOc"/>
    <property type="match status" value="1"/>
</dbReference>
<feature type="domain" description="3'-5' exonuclease" evidence="2">
    <location>
        <begin position="327"/>
        <end position="518"/>
    </location>
</feature>
<dbReference type="Pfam" id="PF01612">
    <property type="entry name" value="DNA_pol_A_exo1"/>
    <property type="match status" value="1"/>
</dbReference>
<evidence type="ECO:0000313" key="3">
    <source>
        <dbReference type="EMBL" id="KAK8774306.1"/>
    </source>
</evidence>
<comment type="caution">
    <text evidence="3">The sequence shown here is derived from an EMBL/GenBank/DDBJ whole genome shotgun (WGS) entry which is preliminary data.</text>
</comment>
<evidence type="ECO:0000313" key="4">
    <source>
        <dbReference type="Proteomes" id="UP001321473"/>
    </source>
</evidence>
<dbReference type="AlphaFoldDB" id="A0AAQ4EHS3"/>
<keyword evidence="4" id="KW-1185">Reference proteome</keyword>
<dbReference type="PANTHER" id="PTHR47765">
    <property type="entry name" value="3'-5' EXONUCLEASE DOMAIN-CONTAINING PROTEIN"/>
    <property type="match status" value="1"/>
</dbReference>
<sequence>MRGFDRQTTDRARLCMPVTMDDGIWGLELEDVWISAKRKKSEELLSSHPDVYTLLGKEVKRHALEVVLKQADKALIKLVCHVYKLQDNPLEYVDIIQDLLNKHLYELAAIVVMNLKLHGNYSIELIAVPLYLFDHMQLLEEFLEGEPEQQRDIVKYLDALHNKPSIEHLKKHVNIKLVCKERLYEKAIAKAASKLLKQYNLPLELCPNIHYSRSRNALRYLIHKRNAEPDYPEATWREMICEAISSFPRLRRDLLYDLMTLQNYDTALSFALKLGYADRWWPRDLLHHRSTCEPEKLEELRRAWDFTNDVPDYSGKFLQLSLNLQDVSMVDSPSGLKECIRVITNYNIVGIDAEWKPTIGLTPSRLALVQLAVWDCVFMLDMPKLMVELADSDWDKLYSDVLSTHRILKLGYGIAEDLRLLAESVKRPNAKVNRVVDLHNFTQKLQREYPRVIRPVYEKRNFKGLAELTYSLLGLPLNKSEQCSDWEKRPLRPSQTLYAALDAYCLLQIYEVLVKRGEAENVDIRALLEVGQQSMDGSQPQGYKPRPYRRYGRKRTS</sequence>
<protein>
    <recommendedName>
        <fullName evidence="2">3'-5' exonuclease domain-containing protein</fullName>
    </recommendedName>
</protein>
<feature type="region of interest" description="Disordered" evidence="1">
    <location>
        <begin position="535"/>
        <end position="557"/>
    </location>
</feature>
<dbReference type="GO" id="GO:0003676">
    <property type="term" value="F:nucleic acid binding"/>
    <property type="evidence" value="ECO:0007669"/>
    <property type="project" value="InterPro"/>
</dbReference>
<dbReference type="InterPro" id="IPR002562">
    <property type="entry name" value="3'-5'_exonuclease_dom"/>
</dbReference>
<evidence type="ECO:0000256" key="1">
    <source>
        <dbReference type="SAM" id="MobiDB-lite"/>
    </source>
</evidence>